<evidence type="ECO:0000256" key="1">
    <source>
        <dbReference type="SAM" id="MobiDB-lite"/>
    </source>
</evidence>
<dbReference type="EMBL" id="OAPG01000001">
    <property type="protein sequence ID" value="SNX81855.1"/>
    <property type="molecule type" value="Genomic_DNA"/>
</dbReference>
<proteinExistence type="predicted"/>
<feature type="compositionally biased region" description="Low complexity" evidence="1">
    <location>
        <begin position="466"/>
        <end position="494"/>
    </location>
</feature>
<evidence type="ECO:0000313" key="2">
    <source>
        <dbReference type="EMBL" id="SNX81855.1"/>
    </source>
</evidence>
<dbReference type="AlphaFoldDB" id="A0AAJ5C2R9"/>
<feature type="region of interest" description="Disordered" evidence="1">
    <location>
        <begin position="263"/>
        <end position="346"/>
    </location>
</feature>
<accession>A0AAJ5C2R9</accession>
<feature type="compositionally biased region" description="Polar residues" evidence="1">
    <location>
        <begin position="1"/>
        <end position="10"/>
    </location>
</feature>
<protein>
    <submittedName>
        <fullName evidence="2">Uncharacterized protein</fullName>
    </submittedName>
</protein>
<feature type="region of interest" description="Disordered" evidence="1">
    <location>
        <begin position="396"/>
        <end position="429"/>
    </location>
</feature>
<dbReference type="Proteomes" id="UP001294444">
    <property type="component" value="Unassembled WGS sequence"/>
</dbReference>
<name>A0AAJ5C2R9_9BASI</name>
<keyword evidence="3" id="KW-1185">Reference proteome</keyword>
<feature type="compositionally biased region" description="Polar residues" evidence="1">
    <location>
        <begin position="317"/>
        <end position="331"/>
    </location>
</feature>
<feature type="compositionally biased region" description="Low complexity" evidence="1">
    <location>
        <begin position="303"/>
        <end position="316"/>
    </location>
</feature>
<organism evidence="2 3">
    <name type="scientific">Melanopsichium pennsylvanicum</name>
    <dbReference type="NCBI Taxonomy" id="63383"/>
    <lineage>
        <taxon>Eukaryota</taxon>
        <taxon>Fungi</taxon>
        <taxon>Dikarya</taxon>
        <taxon>Basidiomycota</taxon>
        <taxon>Ustilaginomycotina</taxon>
        <taxon>Ustilaginomycetes</taxon>
        <taxon>Ustilaginales</taxon>
        <taxon>Ustilaginaceae</taxon>
        <taxon>Melanopsichium</taxon>
    </lineage>
</organism>
<feature type="region of interest" description="Disordered" evidence="1">
    <location>
        <begin position="1"/>
        <end position="49"/>
    </location>
</feature>
<feature type="compositionally biased region" description="Low complexity" evidence="1">
    <location>
        <begin position="27"/>
        <end position="49"/>
    </location>
</feature>
<gene>
    <name evidence="2" type="ORF">MEPE_00560</name>
</gene>
<sequence>MHTFSSSTVSLPAGAGKKSKRNILRRLSLGKPKASSSSSTLESISSLTDLGSRSTATLAVASDEEYSGRRAFDLFSSSDVPPVPEIPEAFLMTDKVYVISAPPKSPAASIIAVASPAATVVASRLSDASNYSIESGQTFDSSKLTSLSCSASNRSSASWLDSLGSASSEELPIFAKICHEQLEVAPESMRSRSSLDEIDEELLANLSQVSVFHKLAPSSVSMRITRSEVGHGTVQRPRGHARSCSQHNVPPVPAIPALYKQSHARTGSAPHSLGPLPAPPEAPSAQVLRRTEQIKKRCSRQASSSSSSSSSSSLSSPLITNSSQFDSSSTDEMAFTTRRATPSTPKLNSVSSLLLIEADLSLDSKVYKRNHRRTVSKDYASKSFDVMTFTPPREIKLTPGHIATPQNEQESEFVSRFSDDSDSDTSHDDPARLFGIFPLILGGRMDSKSPKMNQLSDFSSYYTITTNGDGDNNTTSSSTLSGSSSRCDSSITGTQTPNMIASRTSSSTISSFSDLSELANGSNNVVSVAATANNAVDLNLEEPTFDLNRKSLDYRTVYALAQEYAKSTSSPSTLVLPSLSSSQATNSSKKTNLINKRNSSGFARWIKTRIKSYQDPIDRSYHLRK</sequence>
<comment type="caution">
    <text evidence="2">The sequence shown here is derived from an EMBL/GenBank/DDBJ whole genome shotgun (WGS) entry which is preliminary data.</text>
</comment>
<reference evidence="2" key="1">
    <citation type="submission" date="2023-10" db="EMBL/GenBank/DDBJ databases">
        <authorList>
            <person name="Guldener U."/>
        </authorList>
    </citation>
    <scope>NUCLEOTIDE SEQUENCE</scope>
    <source>
        <strain evidence="2">Mp4</strain>
    </source>
</reference>
<evidence type="ECO:0000313" key="3">
    <source>
        <dbReference type="Proteomes" id="UP001294444"/>
    </source>
</evidence>
<feature type="region of interest" description="Disordered" evidence="1">
    <location>
        <begin position="466"/>
        <end position="503"/>
    </location>
</feature>